<dbReference type="InterPro" id="IPR001466">
    <property type="entry name" value="Beta-lactam-related"/>
</dbReference>
<accession>A0A2T0MHE1</accession>
<dbReference type="Proteomes" id="UP000237640">
    <property type="component" value="Unassembled WGS sequence"/>
</dbReference>
<dbReference type="Pfam" id="PF00144">
    <property type="entry name" value="Beta-lactamase"/>
    <property type="match status" value="1"/>
</dbReference>
<evidence type="ECO:0000313" key="3">
    <source>
        <dbReference type="Proteomes" id="UP000237640"/>
    </source>
</evidence>
<dbReference type="OrthoDB" id="9773047at2"/>
<dbReference type="PANTHER" id="PTHR43283">
    <property type="entry name" value="BETA-LACTAMASE-RELATED"/>
    <property type="match status" value="1"/>
</dbReference>
<protein>
    <submittedName>
        <fullName evidence="2">CubicO group peptidase (Beta-lactamase class C family)</fullName>
    </submittedName>
</protein>
<reference evidence="2 3" key="1">
    <citation type="submission" date="2018-03" db="EMBL/GenBank/DDBJ databases">
        <title>Genomic Encyclopedia of Archaeal and Bacterial Type Strains, Phase II (KMG-II): from individual species to whole genera.</title>
        <authorList>
            <person name="Goeker M."/>
        </authorList>
    </citation>
    <scope>NUCLEOTIDE SEQUENCE [LARGE SCALE GENOMIC DNA]</scope>
    <source>
        <strain evidence="2 3">DSM 25027</strain>
    </source>
</reference>
<dbReference type="EMBL" id="PVYX01000001">
    <property type="protein sequence ID" value="PRX56956.1"/>
    <property type="molecule type" value="Genomic_DNA"/>
</dbReference>
<dbReference type="InterPro" id="IPR012338">
    <property type="entry name" value="Beta-lactam/transpept-like"/>
</dbReference>
<keyword evidence="3" id="KW-1185">Reference proteome</keyword>
<evidence type="ECO:0000259" key="1">
    <source>
        <dbReference type="Pfam" id="PF00144"/>
    </source>
</evidence>
<feature type="domain" description="Beta-lactamase-related" evidence="1">
    <location>
        <begin position="104"/>
        <end position="411"/>
    </location>
</feature>
<comment type="caution">
    <text evidence="2">The sequence shown here is derived from an EMBL/GenBank/DDBJ whole genome shotgun (WGS) entry which is preliminary data.</text>
</comment>
<organism evidence="2 3">
    <name type="scientific">Flagellimonas meridianipacifica</name>
    <dbReference type="NCBI Taxonomy" id="1080225"/>
    <lineage>
        <taxon>Bacteria</taxon>
        <taxon>Pseudomonadati</taxon>
        <taxon>Bacteroidota</taxon>
        <taxon>Flavobacteriia</taxon>
        <taxon>Flavobacteriales</taxon>
        <taxon>Flavobacteriaceae</taxon>
        <taxon>Flagellimonas</taxon>
    </lineage>
</organism>
<name>A0A2T0MHE1_9FLAO</name>
<gene>
    <name evidence="2" type="ORF">CLV81_0957</name>
</gene>
<dbReference type="InterPro" id="IPR050789">
    <property type="entry name" value="Diverse_Enzym_Activities"/>
</dbReference>
<dbReference type="RefSeq" id="WP_106143885.1">
    <property type="nucleotide sequence ID" value="NZ_PVYX01000001.1"/>
</dbReference>
<dbReference type="PANTHER" id="PTHR43283:SF7">
    <property type="entry name" value="BETA-LACTAMASE-RELATED DOMAIN-CONTAINING PROTEIN"/>
    <property type="match status" value="1"/>
</dbReference>
<dbReference type="Gene3D" id="3.40.710.10">
    <property type="entry name" value="DD-peptidase/beta-lactamase superfamily"/>
    <property type="match status" value="1"/>
</dbReference>
<sequence>MSKSPLFISAFLISSGLLFCQSNPSQSAAVKRQFHERFNLTSQFEGGDLSRYVYTHMSEFFPNITLQKSENSQPLPLALNKDIDSFQVSLKEQKVSLANYVHQAPVDGMLMIHKGKIVFEVYPRMHPDQKHLYMSVTKPFAGALVAILEDKGLIDVSETIETYIPELKNTAWEDIRIINILDMASGICWEFEEGMETYNNLNSCYMQFEGSIGWSPSIETTPANPYEGLAKMERYKEQGLSNDYSGINTFLLSWLIEKVTGQRYTDVLEAEIWQPMGTENDGLMVTPKRNISAAFGGMSSTLRDLGRFGLLFTPSGPQGIISEAHLEKIQKGGRPKLLEASESIPLIFSMDDEKPAFCTYQWDFTMADGDFYKSGFHGQGLYVSPEKDLVIAYFGTSDRDGTYHDLRNISRQLAKSTLFGE</sequence>
<proteinExistence type="predicted"/>
<dbReference type="AlphaFoldDB" id="A0A2T0MHE1"/>
<evidence type="ECO:0000313" key="2">
    <source>
        <dbReference type="EMBL" id="PRX56956.1"/>
    </source>
</evidence>
<dbReference type="SUPFAM" id="SSF56601">
    <property type="entry name" value="beta-lactamase/transpeptidase-like"/>
    <property type="match status" value="1"/>
</dbReference>